<reference evidence="7 8" key="1">
    <citation type="journal article" date="2008" name="Science">
        <title>The Physcomitrella genome reveals evolutionary insights into the conquest of land by plants.</title>
        <authorList>
            <person name="Rensing S."/>
            <person name="Lang D."/>
            <person name="Zimmer A."/>
            <person name="Terry A."/>
            <person name="Salamov A."/>
            <person name="Shapiro H."/>
            <person name="Nishiyama T."/>
            <person name="Perroud P.-F."/>
            <person name="Lindquist E."/>
            <person name="Kamisugi Y."/>
            <person name="Tanahashi T."/>
            <person name="Sakakibara K."/>
            <person name="Fujita T."/>
            <person name="Oishi K."/>
            <person name="Shin-I T."/>
            <person name="Kuroki Y."/>
            <person name="Toyoda A."/>
            <person name="Suzuki Y."/>
            <person name="Hashimoto A."/>
            <person name="Yamaguchi K."/>
            <person name="Sugano A."/>
            <person name="Kohara Y."/>
            <person name="Fujiyama A."/>
            <person name="Anterola A."/>
            <person name="Aoki S."/>
            <person name="Ashton N."/>
            <person name="Barbazuk W.B."/>
            <person name="Barker E."/>
            <person name="Bennetzen J."/>
            <person name="Bezanilla M."/>
            <person name="Blankenship R."/>
            <person name="Cho S.H."/>
            <person name="Dutcher S."/>
            <person name="Estelle M."/>
            <person name="Fawcett J.A."/>
            <person name="Gundlach H."/>
            <person name="Hanada K."/>
            <person name="Heyl A."/>
            <person name="Hicks K.A."/>
            <person name="Hugh J."/>
            <person name="Lohr M."/>
            <person name="Mayer K."/>
            <person name="Melkozernov A."/>
            <person name="Murata T."/>
            <person name="Nelson D."/>
            <person name="Pils B."/>
            <person name="Prigge M."/>
            <person name="Reiss B."/>
            <person name="Renner T."/>
            <person name="Rombauts S."/>
            <person name="Rushton P."/>
            <person name="Sanderfoot A."/>
            <person name="Schween G."/>
            <person name="Shiu S.-H."/>
            <person name="Stueber K."/>
            <person name="Theodoulou F.L."/>
            <person name="Tu H."/>
            <person name="Van de Peer Y."/>
            <person name="Verrier P.J."/>
            <person name="Waters E."/>
            <person name="Wood A."/>
            <person name="Yang L."/>
            <person name="Cove D."/>
            <person name="Cuming A."/>
            <person name="Hasebe M."/>
            <person name="Lucas S."/>
            <person name="Mishler D.B."/>
            <person name="Reski R."/>
            <person name="Grigoriev I."/>
            <person name="Quatrano R.S."/>
            <person name="Boore J.L."/>
        </authorList>
    </citation>
    <scope>NUCLEOTIDE SEQUENCE [LARGE SCALE GENOMIC DNA]</scope>
    <source>
        <strain evidence="7 8">cv. Gransden 2004</strain>
    </source>
</reference>
<gene>
    <name evidence="7" type="primary">LOC112283350</name>
</gene>
<dbReference type="InterPro" id="IPR001611">
    <property type="entry name" value="Leu-rich_rpt"/>
</dbReference>
<evidence type="ECO:0000256" key="5">
    <source>
        <dbReference type="SAM" id="SignalP"/>
    </source>
</evidence>
<evidence type="ECO:0000256" key="4">
    <source>
        <dbReference type="ARBA" id="ARBA00023180"/>
    </source>
</evidence>
<dbReference type="OrthoDB" id="676979at2759"/>
<feature type="signal peptide" evidence="5">
    <location>
        <begin position="1"/>
        <end position="23"/>
    </location>
</feature>
<keyword evidence="3" id="KW-0677">Repeat</keyword>
<dbReference type="Pfam" id="PF00560">
    <property type="entry name" value="LRR_1"/>
    <property type="match status" value="2"/>
</dbReference>
<name>A0A7I4E1Y8_PHYPA</name>
<dbReference type="FunFam" id="3.80.10.10:FF:000041">
    <property type="entry name" value="LRR receptor-like serine/threonine-protein kinase ERECTA"/>
    <property type="match status" value="1"/>
</dbReference>
<dbReference type="RefSeq" id="XP_024377705.1">
    <property type="nucleotide sequence ID" value="XM_024521937.2"/>
</dbReference>
<organism evidence="7 8">
    <name type="scientific">Physcomitrium patens</name>
    <name type="common">Spreading-leaved earth moss</name>
    <name type="synonym">Physcomitrella patens</name>
    <dbReference type="NCBI Taxonomy" id="3218"/>
    <lineage>
        <taxon>Eukaryota</taxon>
        <taxon>Viridiplantae</taxon>
        <taxon>Streptophyta</taxon>
        <taxon>Embryophyta</taxon>
        <taxon>Bryophyta</taxon>
        <taxon>Bryophytina</taxon>
        <taxon>Bryopsida</taxon>
        <taxon>Funariidae</taxon>
        <taxon>Funariales</taxon>
        <taxon>Funariaceae</taxon>
        <taxon>Physcomitrium</taxon>
    </lineage>
</organism>
<dbReference type="GeneID" id="112283350"/>
<evidence type="ECO:0000259" key="6">
    <source>
        <dbReference type="Pfam" id="PF08263"/>
    </source>
</evidence>
<sequence>MDAVSMTRVRVLFVLSLLGGAFADLASQEGALLSFKNALENPTALSSWNQQLTDACSGIWRGVECDDAKASITNLTLEGGDFTGEIPNDINRMKFLSSLTIRNTAFLGAIPQAIADLRNLKTLIVANNPQLNGTFPTWVMSLKNLEQLSLAGNNLTGSIIGCNNTTQAKNFSVPVAGGVTVEVPSPYTDLVNVTLPNVPVLMFRPQNVTLPTVAIPILMFNTLPNVSAPNLTDVTITSPLVFMCPNVSIPSPSNITLHTSNWTIQPTLQPLNWTLDFPNLSPPIARVRNFTWPTLPASNKSNFTQPWIVVTATMFNWSTFAWNISEGPSIDVPGVEKPVRCVNVSVPNPFPWTSPDISKLNFTFPVFPPSQRSPWFSVINRTTFPPLPSIPWNPFKFGLSPLPQFQPPNFTFPDLPPLPQLPPLNFTLPPLPQLHPLNYTFPPLPEVVPPNITVPPLSPLPSIPPLINDPVFNISNITSFPPLPSVPQSPPLPLPNITLPTFPPLPPLNFPSSNVSRFPPIFNTTFPKFPPLSPIPGLPSVGVGVNGSVGVNTTIPSVGINGTVCANATTPPIGSPLSGTIINSTIPSLPPNFTFSNPPLPHLMAPNFTFVFPPLPHFTPPNFTFPPLNPNFTHSNFTLPPLPEYTPPNITLPSIPPLPQYTHPNYTLPTVPPSYEILPPNFTFPPLPQIVLPINLTLPPIPPFIPPNVTLPPLPTITKPNFTFYDIPPLPQYEPSNLTSPPLPELTPPNLTWPWPWSIGINLTNITIGAPFPSILPLNESIPNLPPLPSIFLPNFTVPGQSIFNFTNPYPGYKPPMPGTPPCDDIKDEKSQVLVKHNNKTRHLLELDNSHLTQGHQPQMSGLHNLKFLDLSNNAFTGKISENLNALLPNLKHVDLSNNKLEGHVPQALLKSKLKSINLANNYFSGRLPRMKTQKYDLLDVSNNCLTGILPRKSAKSSSEFYYGQKCPPNSKHCKCAVHRAK</sequence>
<proteinExistence type="predicted"/>
<dbReference type="Gene3D" id="3.80.10.10">
    <property type="entry name" value="Ribonuclease Inhibitor"/>
    <property type="match status" value="2"/>
</dbReference>
<dbReference type="InParanoid" id="A0A7I4E1Y8"/>
<feature type="domain" description="Leucine-rich repeat-containing N-terminal plant-type" evidence="6">
    <location>
        <begin position="26"/>
        <end position="66"/>
    </location>
</feature>
<evidence type="ECO:0000256" key="1">
    <source>
        <dbReference type="ARBA" id="ARBA00022614"/>
    </source>
</evidence>
<keyword evidence="2 5" id="KW-0732">Signal</keyword>
<dbReference type="PANTHER" id="PTHR48060:SF7">
    <property type="entry name" value="DNA DAMAGE-REPAIR_TOLERATION PROTEIN DRT100"/>
    <property type="match status" value="1"/>
</dbReference>
<dbReference type="EMBL" id="ABEU02000006">
    <property type="status" value="NOT_ANNOTATED_CDS"/>
    <property type="molecule type" value="Genomic_DNA"/>
</dbReference>
<reference evidence="7 8" key="2">
    <citation type="journal article" date="2018" name="Plant J.">
        <title>The Physcomitrella patens chromosome-scale assembly reveals moss genome structure and evolution.</title>
        <authorList>
            <person name="Lang D."/>
            <person name="Ullrich K.K."/>
            <person name="Murat F."/>
            <person name="Fuchs J."/>
            <person name="Jenkins J."/>
            <person name="Haas F.B."/>
            <person name="Piednoel M."/>
            <person name="Gundlach H."/>
            <person name="Van Bel M."/>
            <person name="Meyberg R."/>
            <person name="Vives C."/>
            <person name="Morata J."/>
            <person name="Symeonidi A."/>
            <person name="Hiss M."/>
            <person name="Muchero W."/>
            <person name="Kamisugi Y."/>
            <person name="Saleh O."/>
            <person name="Blanc G."/>
            <person name="Decker E.L."/>
            <person name="van Gessel N."/>
            <person name="Grimwood J."/>
            <person name="Hayes R.D."/>
            <person name="Graham S.W."/>
            <person name="Gunter L.E."/>
            <person name="McDaniel S.F."/>
            <person name="Hoernstein S.N.W."/>
            <person name="Larsson A."/>
            <person name="Li F.W."/>
            <person name="Perroud P.F."/>
            <person name="Phillips J."/>
            <person name="Ranjan P."/>
            <person name="Rokshar D.S."/>
            <person name="Rothfels C.J."/>
            <person name="Schneider L."/>
            <person name="Shu S."/>
            <person name="Stevenson D.W."/>
            <person name="Thummler F."/>
            <person name="Tillich M."/>
            <person name="Villarreal Aguilar J.C."/>
            <person name="Widiez T."/>
            <person name="Wong G.K."/>
            <person name="Wymore A."/>
            <person name="Zhang Y."/>
            <person name="Zimmer A.D."/>
            <person name="Quatrano R.S."/>
            <person name="Mayer K.F.X."/>
            <person name="Goodstein D."/>
            <person name="Casacuberta J.M."/>
            <person name="Vandepoele K."/>
            <person name="Reski R."/>
            <person name="Cuming A.C."/>
            <person name="Tuskan G.A."/>
            <person name="Maumus F."/>
            <person name="Salse J."/>
            <person name="Schmutz J."/>
            <person name="Rensing S.A."/>
        </authorList>
    </citation>
    <scope>NUCLEOTIDE SEQUENCE [LARGE SCALE GENOMIC DNA]</scope>
    <source>
        <strain evidence="7 8">cv. Gransden 2004</strain>
    </source>
</reference>
<protein>
    <recommendedName>
        <fullName evidence="6">Leucine-rich repeat-containing N-terminal plant-type domain-containing protein</fullName>
    </recommendedName>
</protein>
<evidence type="ECO:0000256" key="3">
    <source>
        <dbReference type="ARBA" id="ARBA00022737"/>
    </source>
</evidence>
<dbReference type="AlphaFoldDB" id="A0A7I4E1Y8"/>
<dbReference type="Proteomes" id="UP000006727">
    <property type="component" value="Chromosome 6"/>
</dbReference>
<feature type="chain" id="PRO_5029904963" description="Leucine-rich repeat-containing N-terminal plant-type domain-containing protein" evidence="5">
    <location>
        <begin position="24"/>
        <end position="982"/>
    </location>
</feature>
<keyword evidence="8" id="KW-1185">Reference proteome</keyword>
<evidence type="ECO:0000256" key="2">
    <source>
        <dbReference type="ARBA" id="ARBA00022729"/>
    </source>
</evidence>
<dbReference type="InterPro" id="IPR053211">
    <property type="entry name" value="DNA_repair-toleration"/>
</dbReference>
<dbReference type="Gramene" id="Pp3c6_28690V3.2">
    <property type="protein sequence ID" value="Pp3c6_28690V3.2"/>
    <property type="gene ID" value="Pp3c6_28690"/>
</dbReference>
<dbReference type="SUPFAM" id="SSF52047">
    <property type="entry name" value="RNI-like"/>
    <property type="match status" value="1"/>
</dbReference>
<keyword evidence="4" id="KW-0325">Glycoprotein</keyword>
<accession>A0A7I4E1Y8</accession>
<dbReference type="InterPro" id="IPR013210">
    <property type="entry name" value="LRR_N_plant-typ"/>
</dbReference>
<dbReference type="Pfam" id="PF08263">
    <property type="entry name" value="LRRNT_2"/>
    <property type="match status" value="1"/>
</dbReference>
<dbReference type="PANTHER" id="PTHR48060">
    <property type="entry name" value="DNA DAMAGE-REPAIR/TOLERATION PROTEIN DRT100"/>
    <property type="match status" value="1"/>
</dbReference>
<reference evidence="7" key="3">
    <citation type="submission" date="2020-12" db="UniProtKB">
        <authorList>
            <consortium name="EnsemblPlants"/>
        </authorList>
    </citation>
    <scope>IDENTIFICATION</scope>
</reference>
<dbReference type="InterPro" id="IPR032675">
    <property type="entry name" value="LRR_dom_sf"/>
</dbReference>
<dbReference type="KEGG" id="ppp:112283350"/>
<keyword evidence="1" id="KW-0433">Leucine-rich repeat</keyword>
<evidence type="ECO:0000313" key="7">
    <source>
        <dbReference type="EnsemblPlants" id="Pp3c6_28690V3.2"/>
    </source>
</evidence>
<evidence type="ECO:0000313" key="8">
    <source>
        <dbReference type="Proteomes" id="UP000006727"/>
    </source>
</evidence>
<dbReference type="EnsemblPlants" id="Pp3c6_28690V3.2">
    <property type="protein sequence ID" value="Pp3c6_28690V3.2"/>
    <property type="gene ID" value="Pp3c6_28690"/>
</dbReference>